<protein>
    <submittedName>
        <fullName evidence="2">Uncharacterized protein</fullName>
    </submittedName>
</protein>
<dbReference type="AlphaFoldDB" id="M6ZHJ5"/>
<name>M6ZHJ5_LEPIR</name>
<keyword evidence="1" id="KW-0812">Transmembrane</keyword>
<comment type="caution">
    <text evidence="2">The sequence shown here is derived from an EMBL/GenBank/DDBJ whole genome shotgun (WGS) entry which is preliminary data.</text>
</comment>
<sequence>MILRMKLIYKILILFLKDFCFRFLVFDFLSK</sequence>
<keyword evidence="1" id="KW-1133">Transmembrane helix</keyword>
<proteinExistence type="predicted"/>
<organism evidence="2 3">
    <name type="scientific">Leptospira interrogans serovar Pyrogenes str. 200701872</name>
    <dbReference type="NCBI Taxonomy" id="1193029"/>
    <lineage>
        <taxon>Bacteria</taxon>
        <taxon>Pseudomonadati</taxon>
        <taxon>Spirochaetota</taxon>
        <taxon>Spirochaetia</taxon>
        <taxon>Leptospirales</taxon>
        <taxon>Leptospiraceae</taxon>
        <taxon>Leptospira</taxon>
    </lineage>
</organism>
<gene>
    <name evidence="2" type="ORF">LEP1GSC124_3802</name>
</gene>
<reference evidence="2 3" key="1">
    <citation type="submission" date="2013-01" db="EMBL/GenBank/DDBJ databases">
        <authorList>
            <person name="Harkins D.M."/>
            <person name="Durkin A.S."/>
            <person name="Brinkac L.M."/>
            <person name="Haft D.H."/>
            <person name="Selengut J.D."/>
            <person name="Sanka R."/>
            <person name="DePew J."/>
            <person name="Purushe J."/>
            <person name="Picardeau M."/>
            <person name="Werts C."/>
            <person name="Goarant C."/>
            <person name="Vinetz J.M."/>
            <person name="Sutton G.G."/>
            <person name="Nierman W.C."/>
            <person name="Fouts D.E."/>
        </authorList>
    </citation>
    <scope>NUCLEOTIDE SEQUENCE [LARGE SCALE GENOMIC DNA]</scope>
    <source>
        <strain evidence="2 3">200701872</strain>
    </source>
</reference>
<evidence type="ECO:0000256" key="1">
    <source>
        <dbReference type="SAM" id="Phobius"/>
    </source>
</evidence>
<keyword evidence="1" id="KW-0472">Membrane</keyword>
<feature type="transmembrane region" description="Helical" evidence="1">
    <location>
        <begin position="7"/>
        <end position="25"/>
    </location>
</feature>
<dbReference type="Proteomes" id="UP000012117">
    <property type="component" value="Unassembled WGS sequence"/>
</dbReference>
<accession>M6ZHJ5</accession>
<evidence type="ECO:0000313" key="2">
    <source>
        <dbReference type="EMBL" id="EMP05536.1"/>
    </source>
</evidence>
<feature type="non-terminal residue" evidence="2">
    <location>
        <position position="31"/>
    </location>
</feature>
<evidence type="ECO:0000313" key="3">
    <source>
        <dbReference type="Proteomes" id="UP000012117"/>
    </source>
</evidence>
<dbReference type="EMBL" id="AKWN02000426">
    <property type="protein sequence ID" value="EMP05536.1"/>
    <property type="molecule type" value="Genomic_DNA"/>
</dbReference>